<keyword evidence="3" id="KW-1185">Reference proteome</keyword>
<evidence type="ECO:0000313" key="3">
    <source>
        <dbReference type="Proteomes" id="UP001497644"/>
    </source>
</evidence>
<dbReference type="Proteomes" id="UP001497644">
    <property type="component" value="Unassembled WGS sequence"/>
</dbReference>
<feature type="region of interest" description="Disordered" evidence="1">
    <location>
        <begin position="1"/>
        <end position="63"/>
    </location>
</feature>
<reference evidence="2" key="1">
    <citation type="submission" date="2024-04" db="EMBL/GenBank/DDBJ databases">
        <authorList>
            <consortium name="Molecular Ecology Group"/>
        </authorList>
    </citation>
    <scope>NUCLEOTIDE SEQUENCE</scope>
</reference>
<feature type="compositionally biased region" description="Basic and acidic residues" evidence="1">
    <location>
        <begin position="32"/>
        <end position="57"/>
    </location>
</feature>
<dbReference type="EMBL" id="CAXIPU020000744">
    <property type="protein sequence ID" value="CAL1672619.1"/>
    <property type="molecule type" value="Genomic_DNA"/>
</dbReference>
<name>A0AAV2MYP9_9HYME</name>
<evidence type="ECO:0000256" key="1">
    <source>
        <dbReference type="SAM" id="MobiDB-lite"/>
    </source>
</evidence>
<protein>
    <submittedName>
        <fullName evidence="2">Uncharacterized protein</fullName>
    </submittedName>
</protein>
<organism evidence="2 3">
    <name type="scientific">Lasius platythorax</name>
    <dbReference type="NCBI Taxonomy" id="488582"/>
    <lineage>
        <taxon>Eukaryota</taxon>
        <taxon>Metazoa</taxon>
        <taxon>Ecdysozoa</taxon>
        <taxon>Arthropoda</taxon>
        <taxon>Hexapoda</taxon>
        <taxon>Insecta</taxon>
        <taxon>Pterygota</taxon>
        <taxon>Neoptera</taxon>
        <taxon>Endopterygota</taxon>
        <taxon>Hymenoptera</taxon>
        <taxon>Apocrita</taxon>
        <taxon>Aculeata</taxon>
        <taxon>Formicoidea</taxon>
        <taxon>Formicidae</taxon>
        <taxon>Formicinae</taxon>
        <taxon>Lasius</taxon>
        <taxon>Lasius</taxon>
    </lineage>
</organism>
<feature type="compositionally biased region" description="Basic and acidic residues" evidence="1">
    <location>
        <begin position="10"/>
        <end position="25"/>
    </location>
</feature>
<proteinExistence type="predicted"/>
<dbReference type="AlphaFoldDB" id="A0AAV2MYP9"/>
<comment type="caution">
    <text evidence="2">The sequence shown here is derived from an EMBL/GenBank/DDBJ whole genome shotgun (WGS) entry which is preliminary data.</text>
</comment>
<evidence type="ECO:0000313" key="2">
    <source>
        <dbReference type="EMBL" id="CAL1672619.1"/>
    </source>
</evidence>
<sequence>MMEGPGNKPGKMESIKESEEIRKEEVTDESVVEEKTEETASLEVERNKEKETPREQGGRAGGPAIVAADGAVIGVKKILLLNSLF</sequence>
<accession>A0AAV2MYP9</accession>
<gene>
    <name evidence="2" type="ORF">LPLAT_LOCUS9525</name>
</gene>